<dbReference type="KEGG" id="bgz:XH91_30955"/>
<evidence type="ECO:0000256" key="2">
    <source>
        <dbReference type="ARBA" id="ARBA00022737"/>
    </source>
</evidence>
<dbReference type="SMART" id="SM00116">
    <property type="entry name" value="CBS"/>
    <property type="match status" value="2"/>
</dbReference>
<evidence type="ECO:0000256" key="6">
    <source>
        <dbReference type="PROSITE-ProRule" id="PRU00703"/>
    </source>
</evidence>
<evidence type="ECO:0000256" key="1">
    <source>
        <dbReference type="ARBA" id="ARBA00008165"/>
    </source>
</evidence>
<keyword evidence="3 6" id="KW-0129">CBS domain</keyword>
<keyword evidence="13" id="KW-1185">Reference proteome</keyword>
<feature type="region of interest" description="Disordered" evidence="7">
    <location>
        <begin position="1"/>
        <end position="32"/>
    </location>
</feature>
<dbReference type="InterPro" id="IPR046342">
    <property type="entry name" value="CBS_dom_sf"/>
</dbReference>
<reference evidence="11 13" key="2">
    <citation type="submission" date="2018-10" db="EMBL/GenBank/DDBJ databases">
        <title>Bradyrhizobium sp. nov., effective nodules isolated from peanut in China.</title>
        <authorList>
            <person name="Li Y."/>
        </authorList>
    </citation>
    <scope>NUCLEOTIDE SEQUENCE [LARGE SCALE GENOMIC DNA]</scope>
    <source>
        <strain evidence="11 13">CCBAU 53426</strain>
    </source>
</reference>
<feature type="domain" description="SIS" evidence="9">
    <location>
        <begin position="87"/>
        <end position="230"/>
    </location>
</feature>
<keyword evidence="10" id="KW-0413">Isomerase</keyword>
<dbReference type="GO" id="GO:0019146">
    <property type="term" value="F:arabinose-5-phosphate isomerase activity"/>
    <property type="evidence" value="ECO:0007669"/>
    <property type="project" value="UniProtKB-ARBA"/>
</dbReference>
<evidence type="ECO:0000256" key="5">
    <source>
        <dbReference type="PIRSR" id="PIRSR004692-3"/>
    </source>
</evidence>
<dbReference type="InterPro" id="IPR046348">
    <property type="entry name" value="SIS_dom_sf"/>
</dbReference>
<feature type="site" description="Catalytically relevant" evidence="5">
    <location>
        <position position="105"/>
    </location>
</feature>
<dbReference type="CDD" id="cd05014">
    <property type="entry name" value="SIS_Kpsf"/>
    <property type="match status" value="1"/>
</dbReference>
<dbReference type="InterPro" id="IPR001347">
    <property type="entry name" value="SIS_dom"/>
</dbReference>
<feature type="site" description="Catalytically relevant" evidence="5">
    <location>
        <position position="198"/>
    </location>
</feature>
<evidence type="ECO:0000313" key="11">
    <source>
        <dbReference type="EMBL" id="RXH16040.1"/>
    </source>
</evidence>
<keyword evidence="4" id="KW-0479">Metal-binding</keyword>
<dbReference type="EMBL" id="CP030053">
    <property type="protein sequence ID" value="QAU49344.1"/>
    <property type="molecule type" value="Genomic_DNA"/>
</dbReference>
<dbReference type="Proteomes" id="UP000288972">
    <property type="component" value="Chromosome"/>
</dbReference>
<sequence>MVNDPLRDLPLASPRRPGRAKEAANGPTPLLPWTLSMPSSKPLMTSSSGLTPTSVESALRTLETESGGINALAAALRGPLGEAFARAVDLIRQAKGRVIVTGLGKSGHMARKIAATLASTGTPAFFVHTAEAAHGDLGMITTDDVIMALSWSGEQPEMKTLVNYSARFAIPMIAVTSNAASSLAQAADIVIELPKAREACPHNLAPTTSTMMQVAIGDAIAIALLEGRGFTALEFAHFHPGGKLGAMLKFVRDYMRTGAEIPVKPEGTKMSDAVVEMSAKGLGCVCIVNEANEAIGIITDGDLRRHMRPDLLTVTVDEIMTRQPKTVPPSMLATEMIEVLNTRKITTLVVTEADKVVGIVHLHDLLRAGVA</sequence>
<dbReference type="PROSITE" id="PS51464">
    <property type="entry name" value="SIS"/>
    <property type="match status" value="1"/>
</dbReference>
<dbReference type="PROSITE" id="PS51371">
    <property type="entry name" value="CBS"/>
    <property type="match status" value="2"/>
</dbReference>
<dbReference type="PANTHER" id="PTHR42745:SF1">
    <property type="entry name" value="ARABINOSE 5-PHOSPHATE ISOMERASE KDSD"/>
    <property type="match status" value="1"/>
</dbReference>
<gene>
    <name evidence="11" type="ORF">EAS56_08525</name>
    <name evidence="10" type="ORF">XH91_30955</name>
</gene>
<keyword evidence="4" id="KW-0862">Zinc</keyword>
<dbReference type="Gene3D" id="3.10.580.10">
    <property type="entry name" value="CBS-domain"/>
    <property type="match status" value="1"/>
</dbReference>
<dbReference type="GO" id="GO:0005975">
    <property type="term" value="P:carbohydrate metabolic process"/>
    <property type="evidence" value="ECO:0007669"/>
    <property type="project" value="InterPro"/>
</dbReference>
<feature type="domain" description="CBS" evidence="8">
    <location>
        <begin position="255"/>
        <end position="314"/>
    </location>
</feature>
<dbReference type="InterPro" id="IPR035474">
    <property type="entry name" value="SIS_Kpsf"/>
</dbReference>
<evidence type="ECO:0000313" key="12">
    <source>
        <dbReference type="Proteomes" id="UP000288972"/>
    </source>
</evidence>
<evidence type="ECO:0000259" key="9">
    <source>
        <dbReference type="PROSITE" id="PS51464"/>
    </source>
</evidence>
<dbReference type="SUPFAM" id="SSF53697">
    <property type="entry name" value="SIS domain"/>
    <property type="match status" value="1"/>
</dbReference>
<dbReference type="EMBL" id="RDQZ01000004">
    <property type="protein sequence ID" value="RXH16040.1"/>
    <property type="molecule type" value="Genomic_DNA"/>
</dbReference>
<dbReference type="Proteomes" id="UP000290401">
    <property type="component" value="Unassembled WGS sequence"/>
</dbReference>
<dbReference type="NCBIfam" id="TIGR00393">
    <property type="entry name" value="kpsF"/>
    <property type="match status" value="1"/>
</dbReference>
<proteinExistence type="inferred from homology"/>
<dbReference type="GO" id="GO:0097367">
    <property type="term" value="F:carbohydrate derivative binding"/>
    <property type="evidence" value="ECO:0007669"/>
    <property type="project" value="InterPro"/>
</dbReference>
<dbReference type="PANTHER" id="PTHR42745">
    <property type="match status" value="1"/>
</dbReference>
<evidence type="ECO:0000256" key="4">
    <source>
        <dbReference type="PIRSR" id="PIRSR004692-2"/>
    </source>
</evidence>
<dbReference type="Pfam" id="PF01380">
    <property type="entry name" value="SIS"/>
    <property type="match status" value="1"/>
</dbReference>
<dbReference type="GO" id="GO:1901135">
    <property type="term" value="P:carbohydrate derivative metabolic process"/>
    <property type="evidence" value="ECO:0007669"/>
    <property type="project" value="InterPro"/>
</dbReference>
<evidence type="ECO:0000256" key="3">
    <source>
        <dbReference type="ARBA" id="ARBA00023122"/>
    </source>
</evidence>
<name>A0AAE6CB21_9BRAD</name>
<dbReference type="InterPro" id="IPR004800">
    <property type="entry name" value="KdsD/KpsF-type"/>
</dbReference>
<feature type="site" description="Catalytically relevant" evidence="5">
    <location>
        <position position="239"/>
    </location>
</feature>
<evidence type="ECO:0000256" key="7">
    <source>
        <dbReference type="SAM" id="MobiDB-lite"/>
    </source>
</evidence>
<dbReference type="PIRSF" id="PIRSF004692">
    <property type="entry name" value="KdsD_KpsF"/>
    <property type="match status" value="1"/>
</dbReference>
<dbReference type="GO" id="GO:0046872">
    <property type="term" value="F:metal ion binding"/>
    <property type="evidence" value="ECO:0007669"/>
    <property type="project" value="UniProtKB-KW"/>
</dbReference>
<organism evidence="10 12">
    <name type="scientific">Bradyrhizobium guangzhouense</name>
    <dbReference type="NCBI Taxonomy" id="1325095"/>
    <lineage>
        <taxon>Bacteria</taxon>
        <taxon>Pseudomonadati</taxon>
        <taxon>Pseudomonadota</taxon>
        <taxon>Alphaproteobacteria</taxon>
        <taxon>Hyphomicrobiales</taxon>
        <taxon>Nitrobacteraceae</taxon>
        <taxon>Bradyrhizobium</taxon>
    </lineage>
</organism>
<dbReference type="CDD" id="cd04604">
    <property type="entry name" value="CBS_pair_SIS_assoc"/>
    <property type="match status" value="1"/>
</dbReference>
<comment type="similarity">
    <text evidence="1">Belongs to the SIS family. GutQ/KpsF subfamily.</text>
</comment>
<evidence type="ECO:0000313" key="10">
    <source>
        <dbReference type="EMBL" id="QAU49344.1"/>
    </source>
</evidence>
<dbReference type="AlphaFoldDB" id="A0AAE6CB21"/>
<feature type="domain" description="CBS" evidence="8">
    <location>
        <begin position="320"/>
        <end position="371"/>
    </location>
</feature>
<feature type="binding site" evidence="4">
    <location>
        <position position="128"/>
    </location>
    <ligand>
        <name>Zn(2+)</name>
        <dbReference type="ChEBI" id="CHEBI:29105"/>
    </ligand>
</feature>
<dbReference type="InterPro" id="IPR000644">
    <property type="entry name" value="CBS_dom"/>
</dbReference>
<keyword evidence="2" id="KW-0677">Repeat</keyword>
<dbReference type="Pfam" id="PF00571">
    <property type="entry name" value="CBS"/>
    <property type="match status" value="2"/>
</dbReference>
<dbReference type="Gene3D" id="3.40.50.10490">
    <property type="entry name" value="Glucose-6-phosphate isomerase like protein, domain 1"/>
    <property type="match status" value="1"/>
</dbReference>
<dbReference type="FunFam" id="3.40.50.10490:FF:000011">
    <property type="entry name" value="Arabinose 5-phosphate isomerase"/>
    <property type="match status" value="1"/>
</dbReference>
<dbReference type="InterPro" id="IPR050986">
    <property type="entry name" value="GutQ/KpsF_isomerases"/>
</dbReference>
<reference evidence="10 12" key="1">
    <citation type="submission" date="2018-06" db="EMBL/GenBank/DDBJ databases">
        <title>Comparative genomics of rhizobia nodulating Arachis hypogaea in China.</title>
        <authorList>
            <person name="Li Y."/>
        </authorList>
    </citation>
    <scope>NUCLEOTIDE SEQUENCE [LARGE SCALE GENOMIC DNA]</scope>
    <source>
        <strain evidence="10 12">CCBAU 51670</strain>
    </source>
</reference>
<accession>A0AAE6CB21</accession>
<feature type="site" description="Catalytically relevant" evidence="5">
    <location>
        <position position="157"/>
    </location>
</feature>
<evidence type="ECO:0000313" key="13">
    <source>
        <dbReference type="Proteomes" id="UP000290401"/>
    </source>
</evidence>
<protein>
    <submittedName>
        <fullName evidence="10">KpsF/GutQ family sugar-phosphate isomerase</fullName>
    </submittedName>
</protein>
<evidence type="ECO:0000259" key="8">
    <source>
        <dbReference type="PROSITE" id="PS51371"/>
    </source>
</evidence>